<accession>A0AAV4BEE8</accession>
<evidence type="ECO:0000313" key="1">
    <source>
        <dbReference type="EMBL" id="GFO17812.1"/>
    </source>
</evidence>
<organism evidence="1 2">
    <name type="scientific">Plakobranchus ocellatus</name>
    <dbReference type="NCBI Taxonomy" id="259542"/>
    <lineage>
        <taxon>Eukaryota</taxon>
        <taxon>Metazoa</taxon>
        <taxon>Spiralia</taxon>
        <taxon>Lophotrochozoa</taxon>
        <taxon>Mollusca</taxon>
        <taxon>Gastropoda</taxon>
        <taxon>Heterobranchia</taxon>
        <taxon>Euthyneura</taxon>
        <taxon>Panpulmonata</taxon>
        <taxon>Sacoglossa</taxon>
        <taxon>Placobranchoidea</taxon>
        <taxon>Plakobranchidae</taxon>
        <taxon>Plakobranchus</taxon>
    </lineage>
</organism>
<dbReference type="Proteomes" id="UP000735302">
    <property type="component" value="Unassembled WGS sequence"/>
</dbReference>
<evidence type="ECO:0000313" key="2">
    <source>
        <dbReference type="Proteomes" id="UP000735302"/>
    </source>
</evidence>
<proteinExistence type="predicted"/>
<sequence>MSHTAIPRDLLPGKTYPTRRTSSNQVYGNPARVALFQPQLLYSSFLSLVKVIVYSPAFVALIRPDVSSPALCLYSSFMSIVQHVWLYSSTRGSNPVPTFLYQLSVSSPAPVALIQPQFL</sequence>
<reference evidence="1 2" key="1">
    <citation type="journal article" date="2021" name="Elife">
        <title>Chloroplast acquisition without the gene transfer in kleptoplastic sea slugs, Plakobranchus ocellatus.</title>
        <authorList>
            <person name="Maeda T."/>
            <person name="Takahashi S."/>
            <person name="Yoshida T."/>
            <person name="Shimamura S."/>
            <person name="Takaki Y."/>
            <person name="Nagai Y."/>
            <person name="Toyoda A."/>
            <person name="Suzuki Y."/>
            <person name="Arimoto A."/>
            <person name="Ishii H."/>
            <person name="Satoh N."/>
            <person name="Nishiyama T."/>
            <person name="Hasebe M."/>
            <person name="Maruyama T."/>
            <person name="Minagawa J."/>
            <person name="Obokata J."/>
            <person name="Shigenobu S."/>
        </authorList>
    </citation>
    <scope>NUCLEOTIDE SEQUENCE [LARGE SCALE GENOMIC DNA]</scope>
</reference>
<protein>
    <submittedName>
        <fullName evidence="1">Uncharacterized protein</fullName>
    </submittedName>
</protein>
<gene>
    <name evidence="1" type="ORF">PoB_004431700</name>
</gene>
<comment type="caution">
    <text evidence="1">The sequence shown here is derived from an EMBL/GenBank/DDBJ whole genome shotgun (WGS) entry which is preliminary data.</text>
</comment>
<keyword evidence="2" id="KW-1185">Reference proteome</keyword>
<name>A0AAV4BEE8_9GAST</name>
<dbReference type="AlphaFoldDB" id="A0AAV4BEE8"/>
<dbReference type="EMBL" id="BLXT01004901">
    <property type="protein sequence ID" value="GFO17812.1"/>
    <property type="molecule type" value="Genomic_DNA"/>
</dbReference>